<dbReference type="AlphaFoldDB" id="A0A8J5LRS0"/>
<organism evidence="1 2">
    <name type="scientific">Zingiber officinale</name>
    <name type="common">Ginger</name>
    <name type="synonym">Amomum zingiber</name>
    <dbReference type="NCBI Taxonomy" id="94328"/>
    <lineage>
        <taxon>Eukaryota</taxon>
        <taxon>Viridiplantae</taxon>
        <taxon>Streptophyta</taxon>
        <taxon>Embryophyta</taxon>
        <taxon>Tracheophyta</taxon>
        <taxon>Spermatophyta</taxon>
        <taxon>Magnoliopsida</taxon>
        <taxon>Liliopsida</taxon>
        <taxon>Zingiberales</taxon>
        <taxon>Zingiberaceae</taxon>
        <taxon>Zingiber</taxon>
    </lineage>
</organism>
<accession>A0A8J5LRS0</accession>
<protein>
    <submittedName>
        <fullName evidence="1">Uncharacterized protein</fullName>
    </submittedName>
</protein>
<proteinExistence type="predicted"/>
<dbReference type="EMBL" id="JACMSC010000001">
    <property type="protein sequence ID" value="KAG6535979.1"/>
    <property type="molecule type" value="Genomic_DNA"/>
</dbReference>
<evidence type="ECO:0000313" key="2">
    <source>
        <dbReference type="Proteomes" id="UP000734854"/>
    </source>
</evidence>
<comment type="caution">
    <text evidence="1">The sequence shown here is derived from an EMBL/GenBank/DDBJ whole genome shotgun (WGS) entry which is preliminary data.</text>
</comment>
<dbReference type="Proteomes" id="UP000734854">
    <property type="component" value="Unassembled WGS sequence"/>
</dbReference>
<reference evidence="1 2" key="1">
    <citation type="submission" date="2020-08" db="EMBL/GenBank/DDBJ databases">
        <title>Plant Genome Project.</title>
        <authorList>
            <person name="Zhang R.-G."/>
        </authorList>
    </citation>
    <scope>NUCLEOTIDE SEQUENCE [LARGE SCALE GENOMIC DNA]</scope>
    <source>
        <tissue evidence="1">Rhizome</tissue>
    </source>
</reference>
<keyword evidence="2" id="KW-1185">Reference proteome</keyword>
<gene>
    <name evidence="1" type="ORF">ZIOFF_001014</name>
</gene>
<dbReference type="PROSITE" id="PS51257">
    <property type="entry name" value="PROKAR_LIPOPROTEIN"/>
    <property type="match status" value="1"/>
</dbReference>
<evidence type="ECO:0000313" key="1">
    <source>
        <dbReference type="EMBL" id="KAG6535979.1"/>
    </source>
</evidence>
<name>A0A8J5LRS0_ZINOF</name>
<sequence length="159" mass="17585">MGMPRQRENGPQTPVAILSCTSCVVANLHWTPADHPRSACDRIPAGSRLDFSQMPPVLWLESVATLVEATLPIMAAIRPEYDRDWISPGSLSESGRFVARIGRDASGRSAADSGRDLVGFWPRSSRNPVAIRFRLDRDWIAARIVPEPLGFRFPIGCIF</sequence>